<dbReference type="PROSITE" id="PS50995">
    <property type="entry name" value="HTH_MARR_2"/>
    <property type="match status" value="1"/>
</dbReference>
<dbReference type="GO" id="GO:0003700">
    <property type="term" value="F:DNA-binding transcription factor activity"/>
    <property type="evidence" value="ECO:0007669"/>
    <property type="project" value="InterPro"/>
</dbReference>
<dbReference type="InterPro" id="IPR039422">
    <property type="entry name" value="MarR/SlyA-like"/>
</dbReference>
<evidence type="ECO:0000259" key="1">
    <source>
        <dbReference type="PROSITE" id="PS50995"/>
    </source>
</evidence>
<dbReference type="SUPFAM" id="SSF46785">
    <property type="entry name" value="Winged helix' DNA-binding domain"/>
    <property type="match status" value="1"/>
</dbReference>
<dbReference type="PRINTS" id="PR00598">
    <property type="entry name" value="HTHMARR"/>
</dbReference>
<protein>
    <submittedName>
        <fullName evidence="2">HTH-type transcriptional regulator MhqR</fullName>
    </submittedName>
</protein>
<dbReference type="PANTHER" id="PTHR33164:SF101">
    <property type="entry name" value="TRANSCRIPTIONAL REPRESSOR MPRA"/>
    <property type="match status" value="1"/>
</dbReference>
<dbReference type="OrthoDB" id="213484at2"/>
<dbReference type="EMBL" id="CP036291">
    <property type="protein sequence ID" value="QDU88680.1"/>
    <property type="molecule type" value="Genomic_DNA"/>
</dbReference>
<dbReference type="Proteomes" id="UP000317429">
    <property type="component" value="Chromosome"/>
</dbReference>
<dbReference type="GO" id="GO:0006950">
    <property type="term" value="P:response to stress"/>
    <property type="evidence" value="ECO:0007669"/>
    <property type="project" value="TreeGrafter"/>
</dbReference>
<proteinExistence type="predicted"/>
<dbReference type="SMART" id="SM00347">
    <property type="entry name" value="HTH_MARR"/>
    <property type="match status" value="1"/>
</dbReference>
<evidence type="ECO:0000313" key="3">
    <source>
        <dbReference type="Proteomes" id="UP000317429"/>
    </source>
</evidence>
<sequence length="168" mass="19292">MTNPATQTVAAAGDRSFDSVEQEVFLNLWRTYDRLKALEDDLFGRVGLSAQQYNTLRLLRSIYPDGMPTLMLGSRLISRAPDMTRLLDRLEQRGLLVRERKSENRRVVEVQITENGLKLLDEIYEAVQECHRQQLGHLSKKALRELSDLLRQARQPHEDSMNPSVADS</sequence>
<keyword evidence="3" id="KW-1185">Reference proteome</keyword>
<evidence type="ECO:0000313" key="2">
    <source>
        <dbReference type="EMBL" id="QDU88680.1"/>
    </source>
</evidence>
<name>A0A518DB18_9BACT</name>
<reference evidence="2 3" key="1">
    <citation type="submission" date="2019-02" db="EMBL/GenBank/DDBJ databases">
        <title>Deep-cultivation of Planctomycetes and their phenomic and genomic characterization uncovers novel biology.</title>
        <authorList>
            <person name="Wiegand S."/>
            <person name="Jogler M."/>
            <person name="Boedeker C."/>
            <person name="Pinto D."/>
            <person name="Vollmers J."/>
            <person name="Rivas-Marin E."/>
            <person name="Kohn T."/>
            <person name="Peeters S.H."/>
            <person name="Heuer A."/>
            <person name="Rast P."/>
            <person name="Oberbeckmann S."/>
            <person name="Bunk B."/>
            <person name="Jeske O."/>
            <person name="Meyerdierks A."/>
            <person name="Storesund J.E."/>
            <person name="Kallscheuer N."/>
            <person name="Luecker S."/>
            <person name="Lage O.M."/>
            <person name="Pohl T."/>
            <person name="Merkel B.J."/>
            <person name="Hornburger P."/>
            <person name="Mueller R.-W."/>
            <person name="Bruemmer F."/>
            <person name="Labrenz M."/>
            <person name="Spormann A.M."/>
            <person name="Op den Camp H."/>
            <person name="Overmann J."/>
            <person name="Amann R."/>
            <person name="Jetten M.S.M."/>
            <person name="Mascher T."/>
            <person name="Medema M.H."/>
            <person name="Devos D.P."/>
            <person name="Kaster A.-K."/>
            <person name="Ovreas L."/>
            <person name="Rohde M."/>
            <person name="Galperin M.Y."/>
            <person name="Jogler C."/>
        </authorList>
    </citation>
    <scope>NUCLEOTIDE SEQUENCE [LARGE SCALE GENOMIC DNA]</scope>
    <source>
        <strain evidence="2 3">Pla175</strain>
    </source>
</reference>
<dbReference type="InterPro" id="IPR000835">
    <property type="entry name" value="HTH_MarR-typ"/>
</dbReference>
<dbReference type="InterPro" id="IPR036390">
    <property type="entry name" value="WH_DNA-bd_sf"/>
</dbReference>
<gene>
    <name evidence="2" type="primary">mhqR</name>
    <name evidence="2" type="ORF">Pla175_20610</name>
</gene>
<dbReference type="AlphaFoldDB" id="A0A518DB18"/>
<dbReference type="InterPro" id="IPR036388">
    <property type="entry name" value="WH-like_DNA-bd_sf"/>
</dbReference>
<dbReference type="Pfam" id="PF01047">
    <property type="entry name" value="MarR"/>
    <property type="match status" value="1"/>
</dbReference>
<accession>A0A518DB18</accession>
<organism evidence="2 3">
    <name type="scientific">Pirellulimonas nuda</name>
    <dbReference type="NCBI Taxonomy" id="2528009"/>
    <lineage>
        <taxon>Bacteria</taxon>
        <taxon>Pseudomonadati</taxon>
        <taxon>Planctomycetota</taxon>
        <taxon>Planctomycetia</taxon>
        <taxon>Pirellulales</taxon>
        <taxon>Lacipirellulaceae</taxon>
        <taxon>Pirellulimonas</taxon>
    </lineage>
</organism>
<dbReference type="PANTHER" id="PTHR33164">
    <property type="entry name" value="TRANSCRIPTIONAL REGULATOR, MARR FAMILY"/>
    <property type="match status" value="1"/>
</dbReference>
<dbReference type="Gene3D" id="1.10.10.10">
    <property type="entry name" value="Winged helix-like DNA-binding domain superfamily/Winged helix DNA-binding domain"/>
    <property type="match status" value="1"/>
</dbReference>
<feature type="domain" description="HTH marR-type" evidence="1">
    <location>
        <begin position="21"/>
        <end position="155"/>
    </location>
</feature>
<dbReference type="KEGG" id="pnd:Pla175_20610"/>